<reference evidence="1" key="1">
    <citation type="submission" date="2019-10" db="EMBL/GenBank/DDBJ databases">
        <title>The sequence and de novo assembly of the wild yak genome.</title>
        <authorList>
            <person name="Liu Y."/>
        </authorList>
    </citation>
    <scope>NUCLEOTIDE SEQUENCE [LARGE SCALE GENOMIC DNA]</scope>
    <source>
        <strain evidence="1">WY2019</strain>
    </source>
</reference>
<proteinExistence type="predicted"/>
<evidence type="ECO:0000313" key="1">
    <source>
        <dbReference type="EMBL" id="MXQ88421.1"/>
    </source>
</evidence>
<dbReference type="Proteomes" id="UP000322234">
    <property type="component" value="Unassembled WGS sequence"/>
</dbReference>
<organism evidence="1 2">
    <name type="scientific">Bos mutus</name>
    <name type="common">wild yak</name>
    <dbReference type="NCBI Taxonomy" id="72004"/>
    <lineage>
        <taxon>Eukaryota</taxon>
        <taxon>Metazoa</taxon>
        <taxon>Chordata</taxon>
        <taxon>Craniata</taxon>
        <taxon>Vertebrata</taxon>
        <taxon>Euteleostomi</taxon>
        <taxon>Mammalia</taxon>
        <taxon>Eutheria</taxon>
        <taxon>Laurasiatheria</taxon>
        <taxon>Artiodactyla</taxon>
        <taxon>Ruminantia</taxon>
        <taxon>Pecora</taxon>
        <taxon>Bovidae</taxon>
        <taxon>Bovinae</taxon>
        <taxon>Bos</taxon>
    </lineage>
</organism>
<dbReference type="EMBL" id="VBQZ03000046">
    <property type="protein sequence ID" value="MXQ88421.1"/>
    <property type="molecule type" value="Genomic_DNA"/>
</dbReference>
<evidence type="ECO:0000313" key="2">
    <source>
        <dbReference type="Proteomes" id="UP000322234"/>
    </source>
</evidence>
<protein>
    <submittedName>
        <fullName evidence="1">Uncharacterized protein</fullName>
    </submittedName>
</protein>
<name>A0A6B0RHL5_9CETA</name>
<sequence length="79" mass="8779">MANHSVDTGQDQDPLSKNLVLQKLVKAISPDYLHDKELLAGTKKKLRLMLQMELKKSPDCSERVVAGIGNQKGRYTATN</sequence>
<gene>
    <name evidence="1" type="ORF">E5288_WYG006770</name>
</gene>
<keyword evidence="2" id="KW-1185">Reference proteome</keyword>
<dbReference type="AlphaFoldDB" id="A0A6B0RHL5"/>
<comment type="caution">
    <text evidence="1">The sequence shown here is derived from an EMBL/GenBank/DDBJ whole genome shotgun (WGS) entry which is preliminary data.</text>
</comment>
<accession>A0A6B0RHL5</accession>